<dbReference type="InterPro" id="IPR029062">
    <property type="entry name" value="Class_I_gatase-like"/>
</dbReference>
<keyword evidence="3" id="KW-1185">Reference proteome</keyword>
<protein>
    <recommendedName>
        <fullName evidence="1">Beta-galactosidase trimerisation domain-containing protein</fullName>
    </recommendedName>
</protein>
<proteinExistence type="predicted"/>
<reference evidence="2 3" key="1">
    <citation type="journal article" date="2020" name="Phytopathology">
        <title>Genome Sequence Resources of Colletotrichum truncatum, C. plurivorum, C. musicola, and C. sojae: Four Species Pathogenic to Soybean (Glycine max).</title>
        <authorList>
            <person name="Rogerio F."/>
            <person name="Boufleur T.R."/>
            <person name="Ciampi-Guillardi M."/>
            <person name="Sukno S.A."/>
            <person name="Thon M.R."/>
            <person name="Massola Junior N.S."/>
            <person name="Baroncelli R."/>
        </authorList>
    </citation>
    <scope>NUCLEOTIDE SEQUENCE [LARGE SCALE GENOMIC DNA]</scope>
    <source>
        <strain evidence="2 3">LFN0009</strain>
    </source>
</reference>
<accession>A0A8H6IQV7</accession>
<dbReference type="Gene3D" id="3.40.50.880">
    <property type="match status" value="1"/>
</dbReference>
<comment type="caution">
    <text evidence="2">The sequence shown here is derived from an EMBL/GenBank/DDBJ whole genome shotgun (WGS) entry which is preliminary data.</text>
</comment>
<dbReference type="Pfam" id="PF08532">
    <property type="entry name" value="Glyco_hydro_42M"/>
    <property type="match status" value="1"/>
</dbReference>
<evidence type="ECO:0000313" key="3">
    <source>
        <dbReference type="Proteomes" id="UP000652219"/>
    </source>
</evidence>
<dbReference type="GO" id="GO:0004565">
    <property type="term" value="F:beta-galactosidase activity"/>
    <property type="evidence" value="ECO:0007669"/>
    <property type="project" value="InterPro"/>
</dbReference>
<dbReference type="GO" id="GO:0005975">
    <property type="term" value="P:carbohydrate metabolic process"/>
    <property type="evidence" value="ECO:0007669"/>
    <property type="project" value="InterPro"/>
</dbReference>
<dbReference type="CDD" id="cd03143">
    <property type="entry name" value="A4_beta-galactosidase_middle_domain"/>
    <property type="match status" value="1"/>
</dbReference>
<organism evidence="2 3">
    <name type="scientific">Colletotrichum sojae</name>
    <dbReference type="NCBI Taxonomy" id="2175907"/>
    <lineage>
        <taxon>Eukaryota</taxon>
        <taxon>Fungi</taxon>
        <taxon>Dikarya</taxon>
        <taxon>Ascomycota</taxon>
        <taxon>Pezizomycotina</taxon>
        <taxon>Sordariomycetes</taxon>
        <taxon>Hypocreomycetidae</taxon>
        <taxon>Glomerellales</taxon>
        <taxon>Glomerellaceae</taxon>
        <taxon>Colletotrichum</taxon>
        <taxon>Colletotrichum orchidearum species complex</taxon>
    </lineage>
</organism>
<evidence type="ECO:0000313" key="2">
    <source>
        <dbReference type="EMBL" id="KAF6791033.1"/>
    </source>
</evidence>
<dbReference type="EMBL" id="WIGN01000487">
    <property type="protein sequence ID" value="KAF6791033.1"/>
    <property type="molecule type" value="Genomic_DNA"/>
</dbReference>
<sequence length="314" mass="34253">MNCDIAGDQFSEALSEFRGLYAAMQELQVAFDVLAQEHLLAMGKTGELKRYQVVVLPNLGKLGADEATSLYNWVHDGGHIITTGSSAIEDDEASQLRSLPFDRELEKNNDREQLFSTYFAPPQASSDPHVYNGPIVPLYGVYHTLQWKASSKGGYKMLSNAPFAPPEKAYGNLQTNERDYGAGDYGSGRGVSIPFAVGRGYRELGLGVFRDLYEGIQRDEGATKKSVCVEIAEQVEMTMNANSSRIAIHLINMSGARRQNFGSHVPILGGKIMISGGTVTARALKQDVSLELNNGVIMLPTLDLFEVIILVGIS</sequence>
<evidence type="ECO:0000259" key="1">
    <source>
        <dbReference type="Pfam" id="PF08532"/>
    </source>
</evidence>
<name>A0A8H6IQV7_9PEZI</name>
<dbReference type="Proteomes" id="UP000652219">
    <property type="component" value="Unassembled WGS sequence"/>
</dbReference>
<dbReference type="InterPro" id="IPR013738">
    <property type="entry name" value="Beta_galactosidase_Trimer"/>
</dbReference>
<gene>
    <name evidence="2" type="ORF">CSOJ01_14431</name>
</gene>
<dbReference type="AlphaFoldDB" id="A0A8H6IQV7"/>
<feature type="domain" description="Beta-galactosidase trimerisation" evidence="1">
    <location>
        <begin position="17"/>
        <end position="93"/>
    </location>
</feature>
<dbReference type="SUPFAM" id="SSF52317">
    <property type="entry name" value="Class I glutamine amidotransferase-like"/>
    <property type="match status" value="1"/>
</dbReference>